<keyword evidence="9" id="KW-0492">Microsome</keyword>
<dbReference type="GO" id="GO:0005506">
    <property type="term" value="F:iron ion binding"/>
    <property type="evidence" value="ECO:0007669"/>
    <property type="project" value="InterPro"/>
</dbReference>
<dbReference type="FunFam" id="1.10.630.10:FF:000042">
    <property type="entry name" value="Cytochrome P450"/>
    <property type="match status" value="1"/>
</dbReference>
<comment type="subcellular location">
    <subcellularLocation>
        <location evidence="4">Endoplasmic reticulum membrane</location>
        <topology evidence="4">Peripheral membrane protein</topology>
    </subcellularLocation>
    <subcellularLocation>
        <location evidence="3">Microsome membrane</location>
        <topology evidence="3">Peripheral membrane protein</topology>
    </subcellularLocation>
</comment>
<sequence length="492" mass="56698">MVWLYVLLGLLSILYFLVTWNHSYWKKRGIPYLQPLPLVGNMLDSFLRRKNAAQIYADIYSKFPKEPICGFYKMLTPSLVIRSPKLIQQVLVKDFYSFHDNDIYMAKEVDPYINRNPFVSTGDDWKINRAAMSPAFTSGKLKNVFPLMKDISHQMEDYLDNNLSKYIEAKELAFLFSSDIIANCAFGIKSNSFMERDHLFQKLSEKLMENFHSPFFAFAITTLPALGRILKLRFVPEDVYKFLKEALMQVKEHREKNNIVMNDYADFILASSNKRMSNEENPEVVMLSHAVSFFLDGLETSSIAGSFVIYELALNPHIQDKLRQEISSVFKKRDDLDFEALQKLPYLHQVISEALRKYPPGLAVKKLCTQTVTLDVDGVPLTVHKGTPVAIPLYALHHDPDYYPDPDKFDPERFTEENIASRPQCTYLPFGEGPRMCVGFRFALLQIKLLIAILLLKYAIKSGDRTPKKINLNPLDLLASSMEGMYIKIEKY</sequence>
<reference evidence="17" key="1">
    <citation type="submission" date="2015-12" db="EMBL/GenBank/DDBJ databases">
        <title>De novo transcriptome assembly of four potential Pierce s Disease insect vectors from Arizona vineyards.</title>
        <authorList>
            <person name="Tassone E.E."/>
        </authorList>
    </citation>
    <scope>NUCLEOTIDE SEQUENCE</scope>
</reference>
<dbReference type="EMBL" id="GEDC01001262">
    <property type="protein sequence ID" value="JAS36036.1"/>
    <property type="molecule type" value="Transcribed_RNA"/>
</dbReference>
<dbReference type="PANTHER" id="PTHR24292">
    <property type="entry name" value="CYTOCHROME P450"/>
    <property type="match status" value="1"/>
</dbReference>
<evidence type="ECO:0000256" key="12">
    <source>
        <dbReference type="ARBA" id="ARBA00023033"/>
    </source>
</evidence>
<dbReference type="PRINTS" id="PR00385">
    <property type="entry name" value="P450"/>
</dbReference>
<evidence type="ECO:0008006" key="18">
    <source>
        <dbReference type="Google" id="ProtNLM"/>
    </source>
</evidence>
<gene>
    <name evidence="17" type="ORF">g.9554</name>
</gene>
<dbReference type="PROSITE" id="PS00086">
    <property type="entry name" value="CYTOCHROME_P450"/>
    <property type="match status" value="1"/>
</dbReference>
<evidence type="ECO:0000256" key="1">
    <source>
        <dbReference type="ARBA" id="ARBA00001971"/>
    </source>
</evidence>
<dbReference type="GO" id="GO:0020037">
    <property type="term" value="F:heme binding"/>
    <property type="evidence" value="ECO:0007669"/>
    <property type="project" value="InterPro"/>
</dbReference>
<dbReference type="InterPro" id="IPR001128">
    <property type="entry name" value="Cyt_P450"/>
</dbReference>
<dbReference type="InterPro" id="IPR036396">
    <property type="entry name" value="Cyt_P450_sf"/>
</dbReference>
<evidence type="ECO:0000256" key="15">
    <source>
        <dbReference type="RuleBase" id="RU000461"/>
    </source>
</evidence>
<comment type="function">
    <text evidence="2">May be involved in the metabolism of insect hormones and in the breakdown of synthetic insecticides.</text>
</comment>
<keyword evidence="16" id="KW-0812">Transmembrane</keyword>
<dbReference type="PRINTS" id="PR00465">
    <property type="entry name" value="EP450IV"/>
</dbReference>
<keyword evidence="16" id="KW-1133">Transmembrane helix</keyword>
<keyword evidence="7 14" id="KW-0479">Metal-binding</keyword>
<evidence type="ECO:0000256" key="2">
    <source>
        <dbReference type="ARBA" id="ARBA00003690"/>
    </source>
</evidence>
<proteinExistence type="inferred from homology"/>
<protein>
    <recommendedName>
        <fullName evidence="18">Cytochrome P450</fullName>
    </recommendedName>
</protein>
<dbReference type="CDD" id="cd11056">
    <property type="entry name" value="CYP6-like"/>
    <property type="match status" value="1"/>
</dbReference>
<keyword evidence="12 15" id="KW-0503">Monooxygenase</keyword>
<dbReference type="AlphaFoldDB" id="A0A1B6EDM3"/>
<evidence type="ECO:0000256" key="4">
    <source>
        <dbReference type="ARBA" id="ARBA00004406"/>
    </source>
</evidence>
<evidence type="ECO:0000313" key="17">
    <source>
        <dbReference type="EMBL" id="JAS36036.1"/>
    </source>
</evidence>
<dbReference type="InterPro" id="IPR017972">
    <property type="entry name" value="Cyt_P450_CS"/>
</dbReference>
<feature type="binding site" description="axial binding residue" evidence="14">
    <location>
        <position position="437"/>
    </location>
    <ligand>
        <name>heme</name>
        <dbReference type="ChEBI" id="CHEBI:30413"/>
    </ligand>
    <ligandPart>
        <name>Fe</name>
        <dbReference type="ChEBI" id="CHEBI:18248"/>
    </ligandPart>
</feature>
<dbReference type="GO" id="GO:0004497">
    <property type="term" value="F:monooxygenase activity"/>
    <property type="evidence" value="ECO:0007669"/>
    <property type="project" value="UniProtKB-KW"/>
</dbReference>
<evidence type="ECO:0000256" key="11">
    <source>
        <dbReference type="ARBA" id="ARBA00023004"/>
    </source>
</evidence>
<dbReference type="GO" id="GO:0016705">
    <property type="term" value="F:oxidoreductase activity, acting on paired donors, with incorporation or reduction of molecular oxygen"/>
    <property type="evidence" value="ECO:0007669"/>
    <property type="project" value="InterPro"/>
</dbReference>
<organism evidence="17">
    <name type="scientific">Clastoptera arizonana</name>
    <name type="common">Arizona spittle bug</name>
    <dbReference type="NCBI Taxonomy" id="38151"/>
    <lineage>
        <taxon>Eukaryota</taxon>
        <taxon>Metazoa</taxon>
        <taxon>Ecdysozoa</taxon>
        <taxon>Arthropoda</taxon>
        <taxon>Hexapoda</taxon>
        <taxon>Insecta</taxon>
        <taxon>Pterygota</taxon>
        <taxon>Neoptera</taxon>
        <taxon>Paraneoptera</taxon>
        <taxon>Hemiptera</taxon>
        <taxon>Auchenorrhyncha</taxon>
        <taxon>Cercopoidea</taxon>
        <taxon>Clastopteridae</taxon>
        <taxon>Clastoptera</taxon>
    </lineage>
</organism>
<name>A0A1B6EDM3_9HEMI</name>
<evidence type="ECO:0000256" key="9">
    <source>
        <dbReference type="ARBA" id="ARBA00022848"/>
    </source>
</evidence>
<dbReference type="InterPro" id="IPR050476">
    <property type="entry name" value="Insect_CytP450_Detox"/>
</dbReference>
<keyword evidence="6 14" id="KW-0349">Heme</keyword>
<evidence type="ECO:0000256" key="8">
    <source>
        <dbReference type="ARBA" id="ARBA00022824"/>
    </source>
</evidence>
<keyword evidence="11 14" id="KW-0408">Iron</keyword>
<dbReference type="GO" id="GO:0005789">
    <property type="term" value="C:endoplasmic reticulum membrane"/>
    <property type="evidence" value="ECO:0007669"/>
    <property type="project" value="UniProtKB-SubCell"/>
</dbReference>
<evidence type="ECO:0000256" key="13">
    <source>
        <dbReference type="ARBA" id="ARBA00023136"/>
    </source>
</evidence>
<dbReference type="Pfam" id="PF00067">
    <property type="entry name" value="p450"/>
    <property type="match status" value="1"/>
</dbReference>
<comment type="similarity">
    <text evidence="5 15">Belongs to the cytochrome P450 family.</text>
</comment>
<feature type="transmembrane region" description="Helical" evidence="16">
    <location>
        <begin position="438"/>
        <end position="460"/>
    </location>
</feature>
<keyword evidence="10 15" id="KW-0560">Oxidoreductase</keyword>
<accession>A0A1B6EDM3</accession>
<evidence type="ECO:0000256" key="3">
    <source>
        <dbReference type="ARBA" id="ARBA00004174"/>
    </source>
</evidence>
<dbReference type="SUPFAM" id="SSF48264">
    <property type="entry name" value="Cytochrome P450"/>
    <property type="match status" value="1"/>
</dbReference>
<comment type="cofactor">
    <cofactor evidence="1 14">
        <name>heme</name>
        <dbReference type="ChEBI" id="CHEBI:30413"/>
    </cofactor>
</comment>
<evidence type="ECO:0000256" key="6">
    <source>
        <dbReference type="ARBA" id="ARBA00022617"/>
    </source>
</evidence>
<evidence type="ECO:0000256" key="10">
    <source>
        <dbReference type="ARBA" id="ARBA00023002"/>
    </source>
</evidence>
<dbReference type="Gene3D" id="1.10.630.10">
    <property type="entry name" value="Cytochrome P450"/>
    <property type="match status" value="1"/>
</dbReference>
<dbReference type="InterPro" id="IPR002403">
    <property type="entry name" value="Cyt_P450_E_grp-IV"/>
</dbReference>
<evidence type="ECO:0000256" key="5">
    <source>
        <dbReference type="ARBA" id="ARBA00010617"/>
    </source>
</evidence>
<evidence type="ECO:0000256" key="14">
    <source>
        <dbReference type="PIRSR" id="PIRSR602403-1"/>
    </source>
</evidence>
<evidence type="ECO:0000256" key="7">
    <source>
        <dbReference type="ARBA" id="ARBA00022723"/>
    </source>
</evidence>
<dbReference type="PANTHER" id="PTHR24292:SF84">
    <property type="entry name" value="CYTOCHROME P450 28A5-RELATED"/>
    <property type="match status" value="1"/>
</dbReference>
<keyword evidence="8" id="KW-0256">Endoplasmic reticulum</keyword>
<evidence type="ECO:0000256" key="16">
    <source>
        <dbReference type="SAM" id="Phobius"/>
    </source>
</evidence>
<keyword evidence="13 16" id="KW-0472">Membrane</keyword>